<comment type="caution">
    <text evidence="1">The sequence shown here is derived from an EMBL/GenBank/DDBJ whole genome shotgun (WGS) entry which is preliminary data.</text>
</comment>
<proteinExistence type="predicted"/>
<dbReference type="EMBL" id="CAOF01000072">
    <property type="protein sequence ID" value="CCO46011.1"/>
    <property type="molecule type" value="Genomic_DNA"/>
</dbReference>
<gene>
    <name evidence="1" type="ORF">VIBNISOn1_1630009</name>
</gene>
<organism evidence="1 2">
    <name type="scientific">Vibrio nigripulchritudo SOn1</name>
    <dbReference type="NCBI Taxonomy" id="1238450"/>
    <lineage>
        <taxon>Bacteria</taxon>
        <taxon>Pseudomonadati</taxon>
        <taxon>Pseudomonadota</taxon>
        <taxon>Gammaproteobacteria</taxon>
        <taxon>Vibrionales</taxon>
        <taxon>Vibrionaceae</taxon>
        <taxon>Vibrio</taxon>
    </lineage>
</organism>
<accession>A0AAV2VNJ3</accession>
<protein>
    <submittedName>
        <fullName evidence="1">NUDIX hydrolase</fullName>
    </submittedName>
</protein>
<dbReference type="Proteomes" id="UP000018211">
    <property type="component" value="Unassembled WGS sequence"/>
</dbReference>
<reference evidence="1 2" key="1">
    <citation type="journal article" date="2013" name="ISME J.">
        <title>Comparative genomics of pathogenic lineages of Vibrio nigripulchritudo identifies virulence-associated traits.</title>
        <authorList>
            <person name="Goudenege D."/>
            <person name="Labreuche Y."/>
            <person name="Krin E."/>
            <person name="Ansquer D."/>
            <person name="Mangenot S."/>
            <person name="Calteau A."/>
            <person name="Medigue C."/>
            <person name="Mazel D."/>
            <person name="Polz M.F."/>
            <person name="Le Roux F."/>
        </authorList>
    </citation>
    <scope>NUCLEOTIDE SEQUENCE [LARGE SCALE GENOMIC DNA]</scope>
    <source>
        <strain evidence="1 2">SOn1</strain>
    </source>
</reference>
<sequence>MTVVTRSRCTPYKPKYPFHIYKMRFFCDFVSGEPTANIEISDMEFCELCKLPEISESRTLQSDIELMFEHHTDPSSAVFVD</sequence>
<dbReference type="Gene3D" id="3.90.79.10">
    <property type="entry name" value="Nucleoside Triphosphate Pyrophosphohydrolase"/>
    <property type="match status" value="1"/>
</dbReference>
<evidence type="ECO:0000313" key="1">
    <source>
        <dbReference type="EMBL" id="CCO46011.1"/>
    </source>
</evidence>
<evidence type="ECO:0000313" key="2">
    <source>
        <dbReference type="Proteomes" id="UP000018211"/>
    </source>
</evidence>
<dbReference type="AlphaFoldDB" id="A0AAV2VNJ3"/>
<name>A0AAV2VNJ3_9VIBR</name>
<dbReference type="GO" id="GO:0016787">
    <property type="term" value="F:hydrolase activity"/>
    <property type="evidence" value="ECO:0007669"/>
    <property type="project" value="UniProtKB-KW"/>
</dbReference>
<keyword evidence="1" id="KW-0378">Hydrolase</keyword>